<comment type="caution">
    <text evidence="3">The sequence shown here is derived from an EMBL/GenBank/DDBJ whole genome shotgun (WGS) entry which is preliminary data.</text>
</comment>
<dbReference type="Proteomes" id="UP001642540">
    <property type="component" value="Unassembled WGS sequence"/>
</dbReference>
<name>A0ABP1Q4J6_9HEXA</name>
<feature type="transmembrane region" description="Helical" evidence="2">
    <location>
        <begin position="118"/>
        <end position="138"/>
    </location>
</feature>
<proteinExistence type="predicted"/>
<protein>
    <submittedName>
        <fullName evidence="3">Uncharacterized protein</fullName>
    </submittedName>
</protein>
<keyword evidence="2" id="KW-0812">Transmembrane</keyword>
<feature type="region of interest" description="Disordered" evidence="1">
    <location>
        <begin position="1"/>
        <end position="23"/>
    </location>
</feature>
<gene>
    <name evidence="3" type="ORF">ODALV1_LOCUS6054</name>
</gene>
<keyword evidence="4" id="KW-1185">Reference proteome</keyword>
<sequence length="186" mass="20631">MVKVGRKSEIPGSDDHSWVPTKGDAVPKCVNILVTSYTVTIPSNSSTAPETVENEAEKTPPKSSKSEGNEIRRKSHISDKSLGWKRYLGVFYTLLSTSMLSLSSNILKLMGHIHPLPLGMYGFLVGIFLSLPIIWYTVKIEKKSAIASILPLLNNKKAGVLNLLRRPPTRIPKFPDLLRKHQNPGF</sequence>
<feature type="region of interest" description="Disordered" evidence="1">
    <location>
        <begin position="44"/>
        <end position="72"/>
    </location>
</feature>
<reference evidence="3 4" key="1">
    <citation type="submission" date="2024-08" db="EMBL/GenBank/DDBJ databases">
        <authorList>
            <person name="Cucini C."/>
            <person name="Frati F."/>
        </authorList>
    </citation>
    <scope>NUCLEOTIDE SEQUENCE [LARGE SCALE GENOMIC DNA]</scope>
</reference>
<evidence type="ECO:0000256" key="2">
    <source>
        <dbReference type="SAM" id="Phobius"/>
    </source>
</evidence>
<evidence type="ECO:0000256" key="1">
    <source>
        <dbReference type="SAM" id="MobiDB-lite"/>
    </source>
</evidence>
<dbReference type="EMBL" id="CAXLJM020000019">
    <property type="protein sequence ID" value="CAL8085259.1"/>
    <property type="molecule type" value="Genomic_DNA"/>
</dbReference>
<organism evidence="3 4">
    <name type="scientific">Orchesella dallaii</name>
    <dbReference type="NCBI Taxonomy" id="48710"/>
    <lineage>
        <taxon>Eukaryota</taxon>
        <taxon>Metazoa</taxon>
        <taxon>Ecdysozoa</taxon>
        <taxon>Arthropoda</taxon>
        <taxon>Hexapoda</taxon>
        <taxon>Collembola</taxon>
        <taxon>Entomobryomorpha</taxon>
        <taxon>Entomobryoidea</taxon>
        <taxon>Orchesellidae</taxon>
        <taxon>Orchesellinae</taxon>
        <taxon>Orchesella</taxon>
    </lineage>
</organism>
<evidence type="ECO:0000313" key="4">
    <source>
        <dbReference type="Proteomes" id="UP001642540"/>
    </source>
</evidence>
<feature type="compositionally biased region" description="Basic and acidic residues" evidence="1">
    <location>
        <begin position="55"/>
        <end position="72"/>
    </location>
</feature>
<feature type="transmembrane region" description="Helical" evidence="2">
    <location>
        <begin position="87"/>
        <end position="106"/>
    </location>
</feature>
<feature type="compositionally biased region" description="Basic and acidic residues" evidence="1">
    <location>
        <begin position="1"/>
        <end position="17"/>
    </location>
</feature>
<keyword evidence="2" id="KW-0472">Membrane</keyword>
<keyword evidence="2" id="KW-1133">Transmembrane helix</keyword>
<accession>A0ABP1Q4J6</accession>
<evidence type="ECO:0000313" key="3">
    <source>
        <dbReference type="EMBL" id="CAL8085259.1"/>
    </source>
</evidence>